<reference evidence="2" key="1">
    <citation type="journal article" date="2012" name="Science">
        <title>The Paleozoic origin of enzymatic lignin decomposition reconstructed from 31 fungal genomes.</title>
        <authorList>
            <person name="Floudas D."/>
            <person name="Binder M."/>
            <person name="Riley R."/>
            <person name="Barry K."/>
            <person name="Blanchette R.A."/>
            <person name="Henrissat B."/>
            <person name="Martinez A.T."/>
            <person name="Otillar R."/>
            <person name="Spatafora J.W."/>
            <person name="Yadav J.S."/>
            <person name="Aerts A."/>
            <person name="Benoit I."/>
            <person name="Boyd A."/>
            <person name="Carlson A."/>
            <person name="Copeland A."/>
            <person name="Coutinho P.M."/>
            <person name="de Vries R.P."/>
            <person name="Ferreira P."/>
            <person name="Findley K."/>
            <person name="Foster B."/>
            <person name="Gaskell J."/>
            <person name="Glotzer D."/>
            <person name="Gorecki P."/>
            <person name="Heitman J."/>
            <person name="Hesse C."/>
            <person name="Hori C."/>
            <person name="Igarashi K."/>
            <person name="Jurgens J.A."/>
            <person name="Kallen N."/>
            <person name="Kersten P."/>
            <person name="Kohler A."/>
            <person name="Kuees U."/>
            <person name="Kumar T.K.A."/>
            <person name="Kuo A."/>
            <person name="LaButti K."/>
            <person name="Larrondo L.F."/>
            <person name="Lindquist E."/>
            <person name="Ling A."/>
            <person name="Lombard V."/>
            <person name="Lucas S."/>
            <person name="Lundell T."/>
            <person name="Martin R."/>
            <person name="McLaughlin D.J."/>
            <person name="Morgenstern I."/>
            <person name="Morin E."/>
            <person name="Murat C."/>
            <person name="Nagy L.G."/>
            <person name="Nolan M."/>
            <person name="Ohm R.A."/>
            <person name="Patyshakuliyeva A."/>
            <person name="Rokas A."/>
            <person name="Ruiz-Duenas F.J."/>
            <person name="Sabat G."/>
            <person name="Salamov A."/>
            <person name="Samejima M."/>
            <person name="Schmutz J."/>
            <person name="Slot J.C."/>
            <person name="St John F."/>
            <person name="Stenlid J."/>
            <person name="Sun H."/>
            <person name="Sun S."/>
            <person name="Syed K."/>
            <person name="Tsang A."/>
            <person name="Wiebenga A."/>
            <person name="Young D."/>
            <person name="Pisabarro A."/>
            <person name="Eastwood D.C."/>
            <person name="Martin F."/>
            <person name="Cullen D."/>
            <person name="Grigoriev I.V."/>
            <person name="Hibbett D.S."/>
        </authorList>
    </citation>
    <scope>NUCLEOTIDE SEQUENCE [LARGE SCALE GENOMIC DNA]</scope>
    <source>
        <strain evidence="2">TFB10046</strain>
    </source>
</reference>
<proteinExistence type="predicted"/>
<evidence type="ECO:0000313" key="1">
    <source>
        <dbReference type="EMBL" id="EJD32540.1"/>
    </source>
</evidence>
<protein>
    <submittedName>
        <fullName evidence="1">Uncharacterized protein</fullName>
    </submittedName>
</protein>
<dbReference type="Proteomes" id="UP000006514">
    <property type="component" value="Unassembled WGS sequence"/>
</dbReference>
<keyword evidence="2" id="KW-1185">Reference proteome</keyword>
<gene>
    <name evidence="1" type="ORF">AURDEDRAFT_178372</name>
</gene>
<sequence>MSNLTALHPESGRSAAYMAQFTLGLEKARNILFIGTYYRRYGVCAAVMSTELDAV</sequence>
<dbReference type="KEGG" id="adl:AURDEDRAFT_178372"/>
<organism evidence="1 2">
    <name type="scientific">Auricularia subglabra (strain TFB-10046 / SS5)</name>
    <name type="common">White-rot fungus</name>
    <name type="synonym">Auricularia delicata (strain TFB10046)</name>
    <dbReference type="NCBI Taxonomy" id="717982"/>
    <lineage>
        <taxon>Eukaryota</taxon>
        <taxon>Fungi</taxon>
        <taxon>Dikarya</taxon>
        <taxon>Basidiomycota</taxon>
        <taxon>Agaricomycotina</taxon>
        <taxon>Agaricomycetes</taxon>
        <taxon>Auriculariales</taxon>
        <taxon>Auriculariaceae</taxon>
        <taxon>Auricularia</taxon>
    </lineage>
</organism>
<evidence type="ECO:0000313" key="2">
    <source>
        <dbReference type="Proteomes" id="UP000006514"/>
    </source>
</evidence>
<dbReference type="EMBL" id="JH688869">
    <property type="protein sequence ID" value="EJD32540.1"/>
    <property type="molecule type" value="Genomic_DNA"/>
</dbReference>
<dbReference type="InParanoid" id="J0WLA2"/>
<dbReference type="AlphaFoldDB" id="J0WLA2"/>
<accession>J0WLA2</accession>
<name>J0WLA2_AURST</name>